<dbReference type="Ensembl" id="ENSEAST00005031904.1">
    <property type="protein sequence ID" value="ENSEASP00005029357.1"/>
    <property type="gene ID" value="ENSEASG00005019955.1"/>
</dbReference>
<feature type="region of interest" description="Disordered" evidence="1">
    <location>
        <begin position="24"/>
        <end position="61"/>
    </location>
</feature>
<protein>
    <submittedName>
        <fullName evidence="2">Uncharacterized protein</fullName>
    </submittedName>
</protein>
<sequence>VCAYGCPGGKGSGRVTCAPYPDGSPYPQAAKGKGAAGGAGGRARRWPGGGPGSPEQPRRWAGPRTVLTAATRLSSLQGLQHPMGKCLPGEGTGH</sequence>
<proteinExistence type="predicted"/>
<name>A0A8C4MNI6_EQUAS</name>
<evidence type="ECO:0000313" key="2">
    <source>
        <dbReference type="Ensembl" id="ENSEASP00005029357.1"/>
    </source>
</evidence>
<feature type="compositionally biased region" description="Gly residues" evidence="1">
    <location>
        <begin position="34"/>
        <end position="52"/>
    </location>
</feature>
<accession>A0A8C4MNI6</accession>
<organism evidence="2">
    <name type="scientific">Equus asinus asinus</name>
    <dbReference type="NCBI Taxonomy" id="83772"/>
    <lineage>
        <taxon>Eukaryota</taxon>
        <taxon>Metazoa</taxon>
        <taxon>Chordata</taxon>
        <taxon>Craniata</taxon>
        <taxon>Vertebrata</taxon>
        <taxon>Euteleostomi</taxon>
        <taxon>Mammalia</taxon>
        <taxon>Eutheria</taxon>
        <taxon>Laurasiatheria</taxon>
        <taxon>Perissodactyla</taxon>
        <taxon>Equidae</taxon>
        <taxon>Equus</taxon>
    </lineage>
</organism>
<evidence type="ECO:0000256" key="1">
    <source>
        <dbReference type="SAM" id="MobiDB-lite"/>
    </source>
</evidence>
<dbReference type="AlphaFoldDB" id="A0A8C4MNI6"/>
<reference evidence="2" key="1">
    <citation type="submission" date="2023-03" db="UniProtKB">
        <authorList>
            <consortium name="Ensembl"/>
        </authorList>
    </citation>
    <scope>IDENTIFICATION</scope>
</reference>